<feature type="region of interest" description="Disordered" evidence="1">
    <location>
        <begin position="60"/>
        <end position="84"/>
    </location>
</feature>
<organism evidence="2 3">
    <name type="scientific">Acrobeloides nanus</name>
    <dbReference type="NCBI Taxonomy" id="290746"/>
    <lineage>
        <taxon>Eukaryota</taxon>
        <taxon>Metazoa</taxon>
        <taxon>Ecdysozoa</taxon>
        <taxon>Nematoda</taxon>
        <taxon>Chromadorea</taxon>
        <taxon>Rhabditida</taxon>
        <taxon>Tylenchina</taxon>
        <taxon>Cephalobomorpha</taxon>
        <taxon>Cephaloboidea</taxon>
        <taxon>Cephalobidae</taxon>
        <taxon>Acrobeloides</taxon>
    </lineage>
</organism>
<dbReference type="Proteomes" id="UP000887540">
    <property type="component" value="Unplaced"/>
</dbReference>
<accession>A0A914CY72</accession>
<feature type="compositionally biased region" description="Basic and acidic residues" evidence="1">
    <location>
        <begin position="60"/>
        <end position="70"/>
    </location>
</feature>
<name>A0A914CY72_9BILA</name>
<dbReference type="AlphaFoldDB" id="A0A914CY72"/>
<keyword evidence="2" id="KW-1185">Reference proteome</keyword>
<sequence length="84" mass="9491">MGPSINPFAISHNITQSRPVGIPKKAQKFELSILIFDFNISRCPLNSHCPIALCNYHHEEDTSCPPHEENTSYPPQPTERTKFA</sequence>
<evidence type="ECO:0000313" key="3">
    <source>
        <dbReference type="WBParaSite" id="ACRNAN_scaffold15573.g30029.t1"/>
    </source>
</evidence>
<evidence type="ECO:0000256" key="1">
    <source>
        <dbReference type="SAM" id="MobiDB-lite"/>
    </source>
</evidence>
<proteinExistence type="predicted"/>
<evidence type="ECO:0000313" key="2">
    <source>
        <dbReference type="Proteomes" id="UP000887540"/>
    </source>
</evidence>
<protein>
    <submittedName>
        <fullName evidence="3">Uncharacterized protein</fullName>
    </submittedName>
</protein>
<dbReference type="WBParaSite" id="ACRNAN_scaffold15573.g30029.t1">
    <property type="protein sequence ID" value="ACRNAN_scaffold15573.g30029.t1"/>
    <property type="gene ID" value="ACRNAN_scaffold15573.g30029"/>
</dbReference>
<reference evidence="3" key="1">
    <citation type="submission" date="2022-11" db="UniProtKB">
        <authorList>
            <consortium name="WormBaseParasite"/>
        </authorList>
    </citation>
    <scope>IDENTIFICATION</scope>
</reference>